<protein>
    <recommendedName>
        <fullName evidence="1">HTH marR-type domain-containing protein</fullName>
    </recommendedName>
</protein>
<sequence>MDPDRRQLLAQLDEEFFLFLWRVKESTARLFKPLGLRPEQVFILELIDRGLHHPKEIADALQWDPPLLSHYLAKLEERRLIERELDPDDRRRTRITLSASGARRLERARAAWRDYTAETLEVLEPGEIETLRGYLRRLLAAQEARA</sequence>
<dbReference type="Pfam" id="PF12802">
    <property type="entry name" value="MarR_2"/>
    <property type="match status" value="1"/>
</dbReference>
<dbReference type="Gene3D" id="1.10.10.10">
    <property type="entry name" value="Winged helix-like DNA-binding domain superfamily/Winged helix DNA-binding domain"/>
    <property type="match status" value="1"/>
</dbReference>
<dbReference type="PANTHER" id="PTHR33164">
    <property type="entry name" value="TRANSCRIPTIONAL REGULATOR, MARR FAMILY"/>
    <property type="match status" value="1"/>
</dbReference>
<evidence type="ECO:0000259" key="1">
    <source>
        <dbReference type="PROSITE" id="PS50995"/>
    </source>
</evidence>
<dbReference type="SUPFAM" id="SSF46785">
    <property type="entry name" value="Winged helix' DNA-binding domain"/>
    <property type="match status" value="1"/>
</dbReference>
<evidence type="ECO:0000313" key="3">
    <source>
        <dbReference type="Proteomes" id="UP000321827"/>
    </source>
</evidence>
<dbReference type="RefSeq" id="WP_147149072.1">
    <property type="nucleotide sequence ID" value="NZ_BJXN01000027.1"/>
</dbReference>
<dbReference type="InterPro" id="IPR036390">
    <property type="entry name" value="WH_DNA-bd_sf"/>
</dbReference>
<evidence type="ECO:0000313" key="2">
    <source>
        <dbReference type="EMBL" id="GEM90901.1"/>
    </source>
</evidence>
<dbReference type="PROSITE" id="PS50995">
    <property type="entry name" value="HTH_MARR_2"/>
    <property type="match status" value="1"/>
</dbReference>
<dbReference type="PANTHER" id="PTHR33164:SF43">
    <property type="entry name" value="HTH-TYPE TRANSCRIPTIONAL REPRESSOR YETL"/>
    <property type="match status" value="1"/>
</dbReference>
<name>A0A511RML4_9DEIN</name>
<gene>
    <name evidence="2" type="ORF">ODE01S_23350</name>
</gene>
<comment type="caution">
    <text evidence="2">The sequence shown here is derived from an EMBL/GenBank/DDBJ whole genome shotgun (WGS) entry which is preliminary data.</text>
</comment>
<reference evidence="2 3" key="1">
    <citation type="submission" date="2019-07" db="EMBL/GenBank/DDBJ databases">
        <title>Whole genome shotgun sequence of Oceanithermus desulfurans NBRC 100063.</title>
        <authorList>
            <person name="Hosoyama A."/>
            <person name="Uohara A."/>
            <person name="Ohji S."/>
            <person name="Ichikawa N."/>
        </authorList>
    </citation>
    <scope>NUCLEOTIDE SEQUENCE [LARGE SCALE GENOMIC DNA]</scope>
    <source>
        <strain evidence="2 3">NBRC 100063</strain>
    </source>
</reference>
<dbReference type="Proteomes" id="UP000321827">
    <property type="component" value="Unassembled WGS sequence"/>
</dbReference>
<dbReference type="InterPro" id="IPR036388">
    <property type="entry name" value="WH-like_DNA-bd_sf"/>
</dbReference>
<dbReference type="InterPro" id="IPR039422">
    <property type="entry name" value="MarR/SlyA-like"/>
</dbReference>
<dbReference type="AlphaFoldDB" id="A0A511RML4"/>
<accession>A0A511RML4</accession>
<dbReference type="PRINTS" id="PR00598">
    <property type="entry name" value="HTHMARR"/>
</dbReference>
<dbReference type="EMBL" id="BJXN01000027">
    <property type="protein sequence ID" value="GEM90901.1"/>
    <property type="molecule type" value="Genomic_DNA"/>
</dbReference>
<proteinExistence type="predicted"/>
<dbReference type="OrthoDB" id="9804055at2"/>
<dbReference type="GO" id="GO:0006950">
    <property type="term" value="P:response to stress"/>
    <property type="evidence" value="ECO:0007669"/>
    <property type="project" value="TreeGrafter"/>
</dbReference>
<dbReference type="SMART" id="SM00347">
    <property type="entry name" value="HTH_MARR"/>
    <property type="match status" value="1"/>
</dbReference>
<feature type="domain" description="HTH marR-type" evidence="1">
    <location>
        <begin position="1"/>
        <end position="140"/>
    </location>
</feature>
<dbReference type="InterPro" id="IPR000835">
    <property type="entry name" value="HTH_MarR-typ"/>
</dbReference>
<organism evidence="2 3">
    <name type="scientific">Oceanithermus desulfurans NBRC 100063</name>
    <dbReference type="NCBI Taxonomy" id="1227550"/>
    <lineage>
        <taxon>Bacteria</taxon>
        <taxon>Thermotogati</taxon>
        <taxon>Deinococcota</taxon>
        <taxon>Deinococci</taxon>
        <taxon>Thermales</taxon>
        <taxon>Thermaceae</taxon>
        <taxon>Oceanithermus</taxon>
    </lineage>
</organism>
<dbReference type="GO" id="GO:0003700">
    <property type="term" value="F:DNA-binding transcription factor activity"/>
    <property type="evidence" value="ECO:0007669"/>
    <property type="project" value="InterPro"/>
</dbReference>